<dbReference type="OrthoDB" id="9785673at2"/>
<name>A0A498C7W4_9GAMM</name>
<feature type="domain" description="RNA methyltransferase SpoU/TrmH type C-terminal" evidence="9">
    <location>
        <begin position="163"/>
        <end position="214"/>
    </location>
</feature>
<comment type="caution">
    <text evidence="10">The sequence shown here is derived from an EMBL/GenBank/DDBJ whole genome shotgun (WGS) entry which is preliminary data.</text>
</comment>
<sequence>MTARRLHRMRQTLEHRQPDLQVLLDQVHKPHNLSAILRTCDAVGVPRAHAVSRHQDFTVHRAASSGTGQWVDVQTHTDLPAAIRTVQGAGMKVYAAHLSEVAVDYRAVDFTQPCCLLLGAEKEGVSAEGAELADGHVIIPMFGLGASLNVSVAAAVILFEAQRQRLAAGLYEQPRLPEAEIRRTLVEWLHPRIAERCRNEGRPYPELDEDGAVIWQPATS</sequence>
<gene>
    <name evidence="7" type="primary">trmH</name>
    <name evidence="10" type="ORF">DFR31_1139</name>
</gene>
<evidence type="ECO:0000313" key="10">
    <source>
        <dbReference type="EMBL" id="RLK51217.1"/>
    </source>
</evidence>
<dbReference type="Pfam" id="PF12105">
    <property type="entry name" value="SpoU_methylas_C"/>
    <property type="match status" value="1"/>
</dbReference>
<accession>A0A498C7W4</accession>
<feature type="domain" description="tRNA/rRNA methyltransferase SpoU type" evidence="8">
    <location>
        <begin position="20"/>
        <end position="159"/>
    </location>
</feature>
<dbReference type="Gene3D" id="3.40.1280.10">
    <property type="match status" value="1"/>
</dbReference>
<dbReference type="HAMAP" id="MF_02060">
    <property type="entry name" value="tRNA_methyltr_TrmH"/>
    <property type="match status" value="1"/>
</dbReference>
<dbReference type="RefSeq" id="WP_121441639.1">
    <property type="nucleotide sequence ID" value="NZ_RCDA01000001.1"/>
</dbReference>
<dbReference type="Proteomes" id="UP000275461">
    <property type="component" value="Unassembled WGS sequence"/>
</dbReference>
<evidence type="ECO:0000256" key="7">
    <source>
        <dbReference type="HAMAP-Rule" id="MF_02060"/>
    </source>
</evidence>
<keyword evidence="1 7" id="KW-0820">tRNA-binding</keyword>
<comment type="function">
    <text evidence="7">Catalyzes the 2'-O methylation of guanosine at position 18 in tRNA.</text>
</comment>
<dbReference type="PANTHER" id="PTHR43453">
    <property type="entry name" value="RRNA METHYLASE-LIKE"/>
    <property type="match status" value="1"/>
</dbReference>
<dbReference type="EMBL" id="RCDA01000001">
    <property type="protein sequence ID" value="RLK51217.1"/>
    <property type="molecule type" value="Genomic_DNA"/>
</dbReference>
<keyword evidence="2 7" id="KW-0489">Methyltransferase</keyword>
<evidence type="ECO:0000256" key="2">
    <source>
        <dbReference type="ARBA" id="ARBA00022603"/>
    </source>
</evidence>
<comment type="similarity">
    <text evidence="7">Belongs to the class IV-like SAM-binding methyltransferase superfamily. RNA methyltransferase TrmH family.</text>
</comment>
<dbReference type="GO" id="GO:0141100">
    <property type="term" value="F:tRNA (guanine(18)-2'-O)-methyltransferase activity"/>
    <property type="evidence" value="ECO:0007669"/>
    <property type="project" value="UniProtKB-UniRule"/>
</dbReference>
<dbReference type="CDD" id="cd18092">
    <property type="entry name" value="SpoU-like_TrmH"/>
    <property type="match status" value="1"/>
</dbReference>
<keyword evidence="5 7" id="KW-0819">tRNA processing</keyword>
<keyword evidence="4 7" id="KW-0949">S-adenosyl-L-methionine</keyword>
<dbReference type="InterPro" id="IPR029028">
    <property type="entry name" value="Alpha/beta_knot_MTases"/>
</dbReference>
<reference evidence="10 11" key="1">
    <citation type="submission" date="2018-10" db="EMBL/GenBank/DDBJ databases">
        <title>Genomic Encyclopedia of Type Strains, Phase IV (KMG-IV): sequencing the most valuable type-strain genomes for metagenomic binning, comparative biology and taxonomic classification.</title>
        <authorList>
            <person name="Goeker M."/>
        </authorList>
    </citation>
    <scope>NUCLEOTIDE SEQUENCE [LARGE SCALE GENOMIC DNA]</scope>
    <source>
        <strain evidence="10 11">DSM 12769</strain>
    </source>
</reference>
<dbReference type="InterPro" id="IPR029026">
    <property type="entry name" value="tRNA_m1G_MTases_N"/>
</dbReference>
<evidence type="ECO:0000256" key="6">
    <source>
        <dbReference type="ARBA" id="ARBA00022884"/>
    </source>
</evidence>
<dbReference type="Pfam" id="PF00588">
    <property type="entry name" value="SpoU_methylase"/>
    <property type="match status" value="1"/>
</dbReference>
<dbReference type="AlphaFoldDB" id="A0A498C7W4"/>
<keyword evidence="11" id="KW-1185">Reference proteome</keyword>
<evidence type="ECO:0000256" key="4">
    <source>
        <dbReference type="ARBA" id="ARBA00022691"/>
    </source>
</evidence>
<evidence type="ECO:0000256" key="3">
    <source>
        <dbReference type="ARBA" id="ARBA00022679"/>
    </source>
</evidence>
<dbReference type="InterPro" id="IPR022724">
    <property type="entry name" value="rRNA_MeTrfase_SpoU_C"/>
</dbReference>
<comment type="catalytic activity">
    <reaction evidence="7">
        <text>guanosine(18) in tRNA + S-adenosyl-L-methionine = 2'-O-methylguanosine(18) in tRNA + S-adenosyl-L-homocysteine + H(+)</text>
        <dbReference type="Rhea" id="RHEA:20077"/>
        <dbReference type="Rhea" id="RHEA-COMP:10190"/>
        <dbReference type="Rhea" id="RHEA-COMP:10192"/>
        <dbReference type="ChEBI" id="CHEBI:15378"/>
        <dbReference type="ChEBI" id="CHEBI:57856"/>
        <dbReference type="ChEBI" id="CHEBI:59789"/>
        <dbReference type="ChEBI" id="CHEBI:74269"/>
        <dbReference type="ChEBI" id="CHEBI:74445"/>
        <dbReference type="EC" id="2.1.1.34"/>
    </reaction>
</comment>
<dbReference type="GO" id="GO:0002938">
    <property type="term" value="P:tRNA guanine ribose methylation"/>
    <property type="evidence" value="ECO:0007669"/>
    <property type="project" value="UniProtKB-UniRule"/>
</dbReference>
<organism evidence="10 11">
    <name type="scientific">Alkalispirillum mobile</name>
    <dbReference type="NCBI Taxonomy" id="85925"/>
    <lineage>
        <taxon>Bacteria</taxon>
        <taxon>Pseudomonadati</taxon>
        <taxon>Pseudomonadota</taxon>
        <taxon>Gammaproteobacteria</taxon>
        <taxon>Chromatiales</taxon>
        <taxon>Ectothiorhodospiraceae</taxon>
        <taxon>Alkalispirillum</taxon>
    </lineage>
</organism>
<protein>
    <recommendedName>
        <fullName evidence="7">tRNA (guanosine(18)-2'-O)-methyltransferase</fullName>
        <ecNumber evidence="7">2.1.1.34</ecNumber>
    </recommendedName>
    <alternativeName>
        <fullName evidence="7">tRNA [Gm18] methyltransferase</fullName>
    </alternativeName>
</protein>
<dbReference type="InterPro" id="IPR033671">
    <property type="entry name" value="TrmH"/>
</dbReference>
<keyword evidence="6 7" id="KW-0694">RNA-binding</keyword>
<keyword evidence="3 7" id="KW-0808">Transferase</keyword>
<evidence type="ECO:0000256" key="5">
    <source>
        <dbReference type="ARBA" id="ARBA00022694"/>
    </source>
</evidence>
<proteinExistence type="inferred from homology"/>
<evidence type="ECO:0000259" key="8">
    <source>
        <dbReference type="Pfam" id="PF00588"/>
    </source>
</evidence>
<feature type="binding site" evidence="7">
    <location>
        <position position="139"/>
    </location>
    <ligand>
        <name>S-adenosyl-L-methionine</name>
        <dbReference type="ChEBI" id="CHEBI:59789"/>
    </ligand>
</feature>
<evidence type="ECO:0000313" key="11">
    <source>
        <dbReference type="Proteomes" id="UP000275461"/>
    </source>
</evidence>
<dbReference type="GO" id="GO:0000049">
    <property type="term" value="F:tRNA binding"/>
    <property type="evidence" value="ECO:0007669"/>
    <property type="project" value="UniProtKB-UniRule"/>
</dbReference>
<evidence type="ECO:0000259" key="9">
    <source>
        <dbReference type="Pfam" id="PF12105"/>
    </source>
</evidence>
<evidence type="ECO:0000256" key="1">
    <source>
        <dbReference type="ARBA" id="ARBA00022555"/>
    </source>
</evidence>
<comment type="caution">
    <text evidence="7">Lacks conserved residue(s) required for the propagation of feature annotation.</text>
</comment>
<dbReference type="InterPro" id="IPR001537">
    <property type="entry name" value="SpoU_MeTrfase"/>
</dbReference>
<dbReference type="NCBIfam" id="NF008295">
    <property type="entry name" value="PRK11081.1"/>
    <property type="match status" value="1"/>
</dbReference>
<dbReference type="PANTHER" id="PTHR43453:SF1">
    <property type="entry name" value="TRNA_RRNA METHYLTRANSFERASE SPOU TYPE DOMAIN-CONTAINING PROTEIN"/>
    <property type="match status" value="1"/>
</dbReference>
<dbReference type="SUPFAM" id="SSF75217">
    <property type="entry name" value="alpha/beta knot"/>
    <property type="match status" value="1"/>
</dbReference>
<dbReference type="EC" id="2.1.1.34" evidence="7"/>
<feature type="binding site" evidence="7">
    <location>
        <position position="148"/>
    </location>
    <ligand>
        <name>S-adenosyl-L-methionine</name>
        <dbReference type="ChEBI" id="CHEBI:59789"/>
    </ligand>
</feature>